<dbReference type="InterPro" id="IPR029052">
    <property type="entry name" value="Metallo-depent_PP-like"/>
</dbReference>
<keyword evidence="1" id="KW-0479">Metal-binding</keyword>
<proteinExistence type="inferred from homology"/>
<comment type="caution">
    <text evidence="6">The sequence shown here is derived from an EMBL/GenBank/DDBJ whole genome shotgun (WGS) entry which is preliminary data.</text>
</comment>
<evidence type="ECO:0000313" key="7">
    <source>
        <dbReference type="Proteomes" id="UP000461880"/>
    </source>
</evidence>
<dbReference type="Proteomes" id="UP000461880">
    <property type="component" value="Unassembled WGS sequence"/>
</dbReference>
<keyword evidence="3" id="KW-0408">Iron</keyword>
<dbReference type="PANTHER" id="PTHR42988">
    <property type="entry name" value="PHOSPHOHYDROLASE"/>
    <property type="match status" value="1"/>
</dbReference>
<evidence type="ECO:0000256" key="2">
    <source>
        <dbReference type="ARBA" id="ARBA00022801"/>
    </source>
</evidence>
<dbReference type="InterPro" id="IPR004843">
    <property type="entry name" value="Calcineurin-like_PHP"/>
</dbReference>
<keyword evidence="7" id="KW-1185">Reference proteome</keyword>
<evidence type="ECO:0000256" key="1">
    <source>
        <dbReference type="ARBA" id="ARBA00022723"/>
    </source>
</evidence>
<dbReference type="PANTHER" id="PTHR42988:SF2">
    <property type="entry name" value="CYCLIC NUCLEOTIDE PHOSPHODIESTERASE CBUA0032-RELATED"/>
    <property type="match status" value="1"/>
</dbReference>
<sequence>MLITFFMDTCSAVIISHSSKSLLSPSDGIVRYNNLMNKLFPLAASCSLLISGCSAASVHSEPEALSLMTATDLHMLAPEYMGGISFQNMLAKSDMKLTEYADVLTDALIEQAEKDRPDALILTGDLTFNGEKKSHMLLAEKLKQLADQGIRVLVLPGNHDIENPNAADWSGDEAVKADGITPDEFRSIYQNDGYADAIYTDPSSLSYVSALSETCWILMLDSAEYEKNSMVSYSGGKIREETIEWLKPILQEAEESGITVLSAMHHSLTDLVPSSDAYQIENADEVQKLYAKYHVKVNFCGHTHFQACRSIEVSGIEETDLMTGSLDVYQHLYGTVKLTTGESLEYHAEPLDMKAYAEEHQLNDPFFEDFDANSSAVFRTRVVQRLTDLFADTGLDEETQKKLLDLFGEEGEYLFSGQMGTFRSMFEGSEDEALVKSLPGKDQALFLDNLNEYPDNMRDVTISLKQQ</sequence>
<dbReference type="EMBL" id="VUMN01000002">
    <property type="protein sequence ID" value="MSS57603.1"/>
    <property type="molecule type" value="Genomic_DNA"/>
</dbReference>
<keyword evidence="2" id="KW-0378">Hydrolase</keyword>
<dbReference type="Pfam" id="PF00149">
    <property type="entry name" value="Metallophos"/>
    <property type="match status" value="1"/>
</dbReference>
<dbReference type="Gene3D" id="3.60.21.10">
    <property type="match status" value="1"/>
</dbReference>
<protein>
    <submittedName>
        <fullName evidence="6">Metallophosphoesterase</fullName>
    </submittedName>
</protein>
<dbReference type="InterPro" id="IPR050884">
    <property type="entry name" value="CNP_phosphodiesterase-III"/>
</dbReference>
<feature type="domain" description="Calcineurin-like phosphoesterase" evidence="5">
    <location>
        <begin position="105"/>
        <end position="304"/>
    </location>
</feature>
<evidence type="ECO:0000256" key="3">
    <source>
        <dbReference type="ARBA" id="ARBA00023004"/>
    </source>
</evidence>
<organism evidence="6 7">
    <name type="scientific">Stecheria intestinalis</name>
    <dbReference type="NCBI Taxonomy" id="2606630"/>
    <lineage>
        <taxon>Bacteria</taxon>
        <taxon>Bacillati</taxon>
        <taxon>Bacillota</taxon>
        <taxon>Erysipelotrichia</taxon>
        <taxon>Erysipelotrichales</taxon>
        <taxon>Erysipelotrichaceae</taxon>
        <taxon>Stecheria</taxon>
    </lineage>
</organism>
<gene>
    <name evidence="6" type="ORF">FYJ51_01595</name>
</gene>
<dbReference type="GO" id="GO:0046872">
    <property type="term" value="F:metal ion binding"/>
    <property type="evidence" value="ECO:0007669"/>
    <property type="project" value="UniProtKB-KW"/>
</dbReference>
<evidence type="ECO:0000256" key="4">
    <source>
        <dbReference type="ARBA" id="ARBA00025742"/>
    </source>
</evidence>
<reference evidence="6 7" key="1">
    <citation type="submission" date="2019-08" db="EMBL/GenBank/DDBJ databases">
        <title>In-depth cultivation of the pig gut microbiome towards novel bacterial diversity and tailored functional studies.</title>
        <authorList>
            <person name="Wylensek D."/>
            <person name="Hitch T.C.A."/>
            <person name="Clavel T."/>
        </authorList>
    </citation>
    <scope>NUCLEOTIDE SEQUENCE [LARGE SCALE GENOMIC DNA]</scope>
    <source>
        <strain evidence="6 7">Oil+RF-744-GAM-WT-6</strain>
    </source>
</reference>
<dbReference type="AlphaFoldDB" id="A0A7X2TFC0"/>
<comment type="similarity">
    <text evidence="4">Belongs to the cyclic nucleotide phosphodiesterase class-III family.</text>
</comment>
<accession>A0A7X2TFC0</accession>
<dbReference type="SUPFAM" id="SSF56300">
    <property type="entry name" value="Metallo-dependent phosphatases"/>
    <property type="match status" value="1"/>
</dbReference>
<evidence type="ECO:0000259" key="5">
    <source>
        <dbReference type="Pfam" id="PF00149"/>
    </source>
</evidence>
<dbReference type="GO" id="GO:0016787">
    <property type="term" value="F:hydrolase activity"/>
    <property type="evidence" value="ECO:0007669"/>
    <property type="project" value="UniProtKB-KW"/>
</dbReference>
<name>A0A7X2TFC0_9FIRM</name>
<evidence type="ECO:0000313" key="6">
    <source>
        <dbReference type="EMBL" id="MSS57603.1"/>
    </source>
</evidence>